<dbReference type="KEGG" id="scm:SCHCO_02570352"/>
<dbReference type="Gene3D" id="3.80.10.10">
    <property type="entry name" value="Ribonuclease Inhibitor"/>
    <property type="match status" value="1"/>
</dbReference>
<dbReference type="EMBL" id="GL377304">
    <property type="protein sequence ID" value="EFI99713.1"/>
    <property type="molecule type" value="Genomic_DNA"/>
</dbReference>
<accession>D8PXQ1</accession>
<keyword evidence="2" id="KW-1185">Reference proteome</keyword>
<dbReference type="AlphaFoldDB" id="D8PXQ1"/>
<dbReference type="InParanoid" id="D8PXQ1"/>
<reference evidence="1 2" key="1">
    <citation type="journal article" date="2010" name="Nat. Biotechnol.">
        <title>Genome sequence of the model mushroom Schizophyllum commune.</title>
        <authorList>
            <person name="Ohm R.A."/>
            <person name="de Jong J.F."/>
            <person name="Lugones L.G."/>
            <person name="Aerts A."/>
            <person name="Kothe E."/>
            <person name="Stajich J.E."/>
            <person name="de Vries R.P."/>
            <person name="Record E."/>
            <person name="Levasseur A."/>
            <person name="Baker S.E."/>
            <person name="Bartholomew K.A."/>
            <person name="Coutinho P.M."/>
            <person name="Erdmann S."/>
            <person name="Fowler T.J."/>
            <person name="Gathman A.C."/>
            <person name="Lombard V."/>
            <person name="Henrissat B."/>
            <person name="Knabe N."/>
            <person name="Kuees U."/>
            <person name="Lilly W.W."/>
            <person name="Lindquist E."/>
            <person name="Lucas S."/>
            <person name="Magnuson J.K."/>
            <person name="Piumi F."/>
            <person name="Raudaskoski M."/>
            <person name="Salamov A."/>
            <person name="Schmutz J."/>
            <person name="Schwarze F.W.M.R."/>
            <person name="vanKuyk P.A."/>
            <person name="Horton J.S."/>
            <person name="Grigoriev I.V."/>
            <person name="Woesten H.A.B."/>
        </authorList>
    </citation>
    <scope>NUCLEOTIDE SEQUENCE [LARGE SCALE GENOMIC DNA]</scope>
    <source>
        <strain evidence="2">H4-8 / FGSC 9210</strain>
    </source>
</reference>
<gene>
    <name evidence="1" type="ORF">SCHCODRAFT_233668</name>
</gene>
<dbReference type="InterPro" id="IPR032675">
    <property type="entry name" value="LRR_dom_sf"/>
</dbReference>
<dbReference type="OrthoDB" id="3217549at2759"/>
<evidence type="ECO:0008006" key="3">
    <source>
        <dbReference type="Google" id="ProtNLM"/>
    </source>
</evidence>
<dbReference type="VEuPathDB" id="FungiDB:SCHCODRAFT_02570352"/>
<evidence type="ECO:0000313" key="1">
    <source>
        <dbReference type="EMBL" id="EFI99713.1"/>
    </source>
</evidence>
<protein>
    <recommendedName>
        <fullName evidence="3">F-box domain-containing protein</fullName>
    </recommendedName>
</protein>
<name>D8PXQ1_SCHCM</name>
<dbReference type="GeneID" id="9585813"/>
<dbReference type="SUPFAM" id="SSF52047">
    <property type="entry name" value="RNI-like"/>
    <property type="match status" value="1"/>
</dbReference>
<dbReference type="RefSeq" id="XP_003034616.1">
    <property type="nucleotide sequence ID" value="XM_003034570.1"/>
</dbReference>
<proteinExistence type="predicted"/>
<evidence type="ECO:0000313" key="2">
    <source>
        <dbReference type="Proteomes" id="UP000007431"/>
    </source>
</evidence>
<organism evidence="2">
    <name type="scientific">Schizophyllum commune (strain H4-8 / FGSC 9210)</name>
    <name type="common">Split gill fungus</name>
    <dbReference type="NCBI Taxonomy" id="578458"/>
    <lineage>
        <taxon>Eukaryota</taxon>
        <taxon>Fungi</taxon>
        <taxon>Dikarya</taxon>
        <taxon>Basidiomycota</taxon>
        <taxon>Agaricomycotina</taxon>
        <taxon>Agaricomycetes</taxon>
        <taxon>Agaricomycetidae</taxon>
        <taxon>Agaricales</taxon>
        <taxon>Schizophyllaceae</taxon>
        <taxon>Schizophyllum</taxon>
    </lineage>
</organism>
<dbReference type="Proteomes" id="UP000007431">
    <property type="component" value="Unassembled WGS sequence"/>
</dbReference>
<dbReference type="HOGENOM" id="CLU_031653_0_0_1"/>
<sequence length="510" mass="57406">MGQHTYQRSPPAFPTFSYVPQHNALGLVFAPPEDCLAQQPRGEVLSHLSWKRSRQSSTGSAVSVINKLPAELLSLIFALSVEDEACNLALAVLHPNCTPLVLARVCHLWRETAVELPSLWQHFMLRPCDGREHHYRMAHTFIKRTKGSGLHIRYSEDVRSEESRRPVESCPCSLNVILDNLGSIKTLELSEVGKKTSTRLSDAAMKAGTSIQRFSLSMEETVLHLDTAQAISRLYCSPALRHFEWDSHIFPCNVPWSHMLSVDLNRCLVAPVYFVNILVSAPHLRELSVKMARLSPMKHLGVRHDSLRRLSIDGMGAQDNILDFLHAPNLTELSLQPLRSLPDGACYAQWPVTTPDVLFDFLGRLSGGLESFRLIDTGNLDELALLHLFSLPQMSTLRRLHLSARAAVAGDQLFHFMLPSQWSGVPTLLPRLENLTLAGCTTTDGMISDMLRARQYLHYPLHLVWLGFPRNDQPEVAHRTDIAAFRKLKQYGMEVSWYPSRFPEATVYIG</sequence>